<organism evidence="2 3">
    <name type="scientific">Candidula unifasciata</name>
    <dbReference type="NCBI Taxonomy" id="100452"/>
    <lineage>
        <taxon>Eukaryota</taxon>
        <taxon>Metazoa</taxon>
        <taxon>Spiralia</taxon>
        <taxon>Lophotrochozoa</taxon>
        <taxon>Mollusca</taxon>
        <taxon>Gastropoda</taxon>
        <taxon>Heterobranchia</taxon>
        <taxon>Euthyneura</taxon>
        <taxon>Panpulmonata</taxon>
        <taxon>Eupulmonata</taxon>
        <taxon>Stylommatophora</taxon>
        <taxon>Helicina</taxon>
        <taxon>Helicoidea</taxon>
        <taxon>Geomitridae</taxon>
        <taxon>Candidula</taxon>
    </lineage>
</organism>
<proteinExistence type="predicted"/>
<evidence type="ECO:0000256" key="1">
    <source>
        <dbReference type="SAM" id="MobiDB-lite"/>
    </source>
</evidence>
<name>A0A8S3ZFQ9_9EUPU</name>
<dbReference type="EMBL" id="CAJHNH020002188">
    <property type="protein sequence ID" value="CAG5125851.1"/>
    <property type="molecule type" value="Genomic_DNA"/>
</dbReference>
<evidence type="ECO:0000313" key="2">
    <source>
        <dbReference type="EMBL" id="CAG5125851.1"/>
    </source>
</evidence>
<evidence type="ECO:0000313" key="3">
    <source>
        <dbReference type="Proteomes" id="UP000678393"/>
    </source>
</evidence>
<comment type="caution">
    <text evidence="2">The sequence shown here is derived from an EMBL/GenBank/DDBJ whole genome shotgun (WGS) entry which is preliminary data.</text>
</comment>
<protein>
    <submittedName>
        <fullName evidence="2">Uncharacterized protein</fullName>
    </submittedName>
</protein>
<accession>A0A8S3ZFQ9</accession>
<feature type="region of interest" description="Disordered" evidence="1">
    <location>
        <begin position="1"/>
        <end position="20"/>
    </location>
</feature>
<sequence length="75" mass="8616">MLAELAYKNEDTESAASSQKFPAAAKMGLCDTNVSNSEVERRRSSSIKPLTRTKSIFEPTYMMEPKQNQFFVWYK</sequence>
<dbReference type="AlphaFoldDB" id="A0A8S3ZFQ9"/>
<keyword evidence="3" id="KW-1185">Reference proteome</keyword>
<feature type="non-terminal residue" evidence="2">
    <location>
        <position position="75"/>
    </location>
</feature>
<gene>
    <name evidence="2" type="ORF">CUNI_LOCUS11409</name>
</gene>
<dbReference type="Proteomes" id="UP000678393">
    <property type="component" value="Unassembled WGS sequence"/>
</dbReference>
<reference evidence="2" key="1">
    <citation type="submission" date="2021-04" db="EMBL/GenBank/DDBJ databases">
        <authorList>
            <consortium name="Molecular Ecology Group"/>
        </authorList>
    </citation>
    <scope>NUCLEOTIDE SEQUENCE</scope>
</reference>